<evidence type="ECO:0000256" key="7">
    <source>
        <dbReference type="ARBA" id="ARBA00023004"/>
    </source>
</evidence>
<reference evidence="11 12" key="1">
    <citation type="submission" date="2022-07" db="EMBL/GenBank/DDBJ databases">
        <title>Bombella genomes.</title>
        <authorList>
            <person name="Harer L."/>
            <person name="Styblova S."/>
            <person name="Ehrmann M."/>
        </authorList>
    </citation>
    <scope>NUCLEOTIDE SEQUENCE [LARGE SCALE GENOMIC DNA]</scope>
    <source>
        <strain evidence="11 12">TMW 2.2556</strain>
    </source>
</reference>
<dbReference type="SUPFAM" id="SSF51905">
    <property type="entry name" value="FAD/NAD(P)-binding domain"/>
    <property type="match status" value="1"/>
</dbReference>
<dbReference type="PROSITE" id="PS51296">
    <property type="entry name" value="RIESKE"/>
    <property type="match status" value="1"/>
</dbReference>
<keyword evidence="12" id="KW-1185">Reference proteome</keyword>
<proteinExistence type="predicted"/>
<dbReference type="Gene3D" id="2.102.10.10">
    <property type="entry name" value="Rieske [2Fe-2S] iron-sulphur domain"/>
    <property type="match status" value="1"/>
</dbReference>
<name>A0ABT3WKT1_9PROT</name>
<evidence type="ECO:0000256" key="3">
    <source>
        <dbReference type="ARBA" id="ARBA00022714"/>
    </source>
</evidence>
<protein>
    <submittedName>
        <fullName evidence="11">FAD-dependent oxidoreductase</fullName>
    </submittedName>
</protein>
<dbReference type="Gene3D" id="3.30.390.30">
    <property type="match status" value="1"/>
</dbReference>
<dbReference type="Proteomes" id="UP001165575">
    <property type="component" value="Unassembled WGS sequence"/>
</dbReference>
<keyword evidence="8" id="KW-0411">Iron-sulfur</keyword>
<dbReference type="EMBL" id="JANIDX010000003">
    <property type="protein sequence ID" value="MCX5619656.1"/>
    <property type="molecule type" value="Genomic_DNA"/>
</dbReference>
<dbReference type="Pfam" id="PF00355">
    <property type="entry name" value="Rieske"/>
    <property type="match status" value="1"/>
</dbReference>
<evidence type="ECO:0000256" key="4">
    <source>
        <dbReference type="ARBA" id="ARBA00022723"/>
    </source>
</evidence>
<keyword evidence="6" id="KW-0560">Oxidoreductase</keyword>
<dbReference type="Pfam" id="PF07992">
    <property type="entry name" value="Pyr_redox_2"/>
    <property type="match status" value="1"/>
</dbReference>
<dbReference type="SUPFAM" id="SSF50022">
    <property type="entry name" value="ISP domain"/>
    <property type="match status" value="1"/>
</dbReference>
<dbReference type="InterPro" id="IPR017941">
    <property type="entry name" value="Rieske_2Fe-2S"/>
</dbReference>
<evidence type="ECO:0000259" key="10">
    <source>
        <dbReference type="PROSITE" id="PS51296"/>
    </source>
</evidence>
<keyword evidence="5" id="KW-0274">FAD</keyword>
<keyword evidence="3" id="KW-0001">2Fe-2S</keyword>
<dbReference type="InterPro" id="IPR050446">
    <property type="entry name" value="FAD-oxidoreductase/Apoptosis"/>
</dbReference>
<feature type="domain" description="Rieske" evidence="10">
    <location>
        <begin position="27"/>
        <end position="127"/>
    </location>
</feature>
<keyword evidence="4" id="KW-0479">Metal-binding</keyword>
<dbReference type="Pfam" id="PF14759">
    <property type="entry name" value="Reductase_C"/>
    <property type="match status" value="1"/>
</dbReference>
<accession>A0ABT3WKT1</accession>
<sequence length="536" mass="57987">MVEKAPQVVQEAGTRGAGSPVPDQTLYDVAAIEDVREGDILPITLQEQSIALVRMGDDIHAIGRRCPHKGATFRGDLACRSSVHGDVVVCPWHKAVFGVRDGKLKEPIAFSHLPVYPVRQVEGRVLVGAHPMSRKPVEQSGEEERVLIVGAGAAAASAIYTLREEGFAGRITLIGDEGFLPYERPALSKGVFLGGGEKVQPSPLLSEAFYARHEIARMRGKVVALDCEKKEVLLEEGKRYSADHILITTGGRPILPPLPGIELEGVMSLHTVRDAWKIAEEITGDQAVILIGCGLTTLETASALRQKGAGVTIIATERPFPMEGQWGREVGQILRRLHEDNGVAFVTDTAVVGIHGTERVTGVELGDGMVLNCTHVLVSVGNKPSRDFLPSHIEDEGVVGGIIVDDTMQVRPGIYAAGDVAAFRRNGALCRIEHWRPAQCEGRAAARSILGLPPQPMPVPWYWTQQFGKKLEYLGWGESFDHVLIEGDLGGFDFMAAYMKGQKVVALVSSGRSAAMARAAVDFEGFVAREVRTRIV</sequence>
<evidence type="ECO:0000256" key="6">
    <source>
        <dbReference type="ARBA" id="ARBA00023002"/>
    </source>
</evidence>
<dbReference type="SUPFAM" id="SSF55424">
    <property type="entry name" value="FAD/NAD-linked reductases, dimerisation (C-terminal) domain"/>
    <property type="match status" value="1"/>
</dbReference>
<evidence type="ECO:0000256" key="5">
    <source>
        <dbReference type="ARBA" id="ARBA00022827"/>
    </source>
</evidence>
<comment type="caution">
    <text evidence="11">The sequence shown here is derived from an EMBL/GenBank/DDBJ whole genome shotgun (WGS) entry which is preliminary data.</text>
</comment>
<evidence type="ECO:0000256" key="8">
    <source>
        <dbReference type="ARBA" id="ARBA00023014"/>
    </source>
</evidence>
<dbReference type="RefSeq" id="WP_155579145.1">
    <property type="nucleotide sequence ID" value="NZ_JANIDX010000003.1"/>
</dbReference>
<dbReference type="InterPro" id="IPR016156">
    <property type="entry name" value="FAD/NAD-linked_Rdtase_dimer_sf"/>
</dbReference>
<dbReference type="InterPro" id="IPR036922">
    <property type="entry name" value="Rieske_2Fe-2S_sf"/>
</dbReference>
<dbReference type="PANTHER" id="PTHR43557:SF2">
    <property type="entry name" value="RIESKE DOMAIN-CONTAINING PROTEIN-RELATED"/>
    <property type="match status" value="1"/>
</dbReference>
<evidence type="ECO:0000256" key="9">
    <source>
        <dbReference type="SAM" id="MobiDB-lite"/>
    </source>
</evidence>
<evidence type="ECO:0000256" key="1">
    <source>
        <dbReference type="ARBA" id="ARBA00001974"/>
    </source>
</evidence>
<evidence type="ECO:0000256" key="2">
    <source>
        <dbReference type="ARBA" id="ARBA00022630"/>
    </source>
</evidence>
<organism evidence="11 12">
    <name type="scientific">Bombella pollinis</name>
    <dbReference type="NCBI Taxonomy" id="2967337"/>
    <lineage>
        <taxon>Bacteria</taxon>
        <taxon>Pseudomonadati</taxon>
        <taxon>Pseudomonadota</taxon>
        <taxon>Alphaproteobacteria</taxon>
        <taxon>Acetobacterales</taxon>
        <taxon>Acetobacteraceae</taxon>
        <taxon>Bombella</taxon>
    </lineage>
</organism>
<gene>
    <name evidence="11" type="ORF">NQF89_04365</name>
</gene>
<dbReference type="InterPro" id="IPR028202">
    <property type="entry name" value="Reductase_C"/>
</dbReference>
<keyword evidence="7" id="KW-0408">Iron</keyword>
<evidence type="ECO:0000313" key="11">
    <source>
        <dbReference type="EMBL" id="MCX5619656.1"/>
    </source>
</evidence>
<dbReference type="PANTHER" id="PTHR43557">
    <property type="entry name" value="APOPTOSIS-INDUCING FACTOR 1"/>
    <property type="match status" value="1"/>
</dbReference>
<evidence type="ECO:0000313" key="12">
    <source>
        <dbReference type="Proteomes" id="UP001165575"/>
    </source>
</evidence>
<feature type="region of interest" description="Disordered" evidence="9">
    <location>
        <begin position="1"/>
        <end position="21"/>
    </location>
</feature>
<dbReference type="InterPro" id="IPR023753">
    <property type="entry name" value="FAD/NAD-binding_dom"/>
</dbReference>
<dbReference type="PRINTS" id="PR00411">
    <property type="entry name" value="PNDRDTASEI"/>
</dbReference>
<comment type="cofactor">
    <cofactor evidence="1">
        <name>FAD</name>
        <dbReference type="ChEBI" id="CHEBI:57692"/>
    </cofactor>
</comment>
<dbReference type="Gene3D" id="3.50.50.60">
    <property type="entry name" value="FAD/NAD(P)-binding domain"/>
    <property type="match status" value="2"/>
</dbReference>
<dbReference type="PRINTS" id="PR00368">
    <property type="entry name" value="FADPNR"/>
</dbReference>
<keyword evidence="2" id="KW-0285">Flavoprotein</keyword>
<dbReference type="InterPro" id="IPR036188">
    <property type="entry name" value="FAD/NAD-bd_sf"/>
</dbReference>